<keyword evidence="1" id="KW-1133">Transmembrane helix</keyword>
<feature type="transmembrane region" description="Helical" evidence="1">
    <location>
        <begin position="386"/>
        <end position="403"/>
    </location>
</feature>
<feature type="transmembrane region" description="Helical" evidence="1">
    <location>
        <begin position="152"/>
        <end position="171"/>
    </location>
</feature>
<proteinExistence type="predicted"/>
<evidence type="ECO:0000256" key="1">
    <source>
        <dbReference type="SAM" id="Phobius"/>
    </source>
</evidence>
<feature type="transmembrane region" description="Helical" evidence="1">
    <location>
        <begin position="43"/>
        <end position="62"/>
    </location>
</feature>
<keyword evidence="1" id="KW-0472">Membrane</keyword>
<feature type="transmembrane region" description="Helical" evidence="1">
    <location>
        <begin position="20"/>
        <end position="36"/>
    </location>
</feature>
<feature type="transmembrane region" description="Helical" evidence="1">
    <location>
        <begin position="68"/>
        <end position="86"/>
    </location>
</feature>
<accession>A0A1J5S5J5</accession>
<sequence>MDDQSTPTYEQAASRSRDAANRAVAVLGVLVVAAHIDLRQGITVGLVTTCVLLPVWVRHAWAVVGYRWLSATTVLATVCGLWLTRLTAQDHAVSTTITVKNSLLLLSVPVSVGFLIWARRHLSGQLVALLFGAAMLASVRTGGAFAENPWKFGFATPMTIVVLAGAWWVGSRLLQAAAALALGTVSAFNDGRSAFAILFVVAVVLLWEARPTGGRRRAATIRAAGLAVGLAIGAYALIQALILEGAFGEATQARTAAQVDMSGSAIVGGRPEIGAFHALFVYRPMGFGSGSLLNSSDILVAKTGMAATGYQPNNGYVENYLFGGQIELHSVMGDLWAWTGIAGLLLAVCLALLVGSGTARTIGFSASAGVMLFLAFRFFWDFAFSPFISSMMGIILLLALGLSDEWTGTTEQRVGVGSTIAQEPLVRYESAVVARERRQD</sequence>
<feature type="transmembrane region" description="Helical" evidence="1">
    <location>
        <begin position="98"/>
        <end position="118"/>
    </location>
</feature>
<evidence type="ECO:0008006" key="3">
    <source>
        <dbReference type="Google" id="ProtNLM"/>
    </source>
</evidence>
<protein>
    <recommendedName>
        <fullName evidence="3">O-antigen ligase</fullName>
    </recommendedName>
</protein>
<feature type="transmembrane region" description="Helical" evidence="1">
    <location>
        <begin position="335"/>
        <end position="354"/>
    </location>
</feature>
<keyword evidence="1" id="KW-0812">Transmembrane</keyword>
<gene>
    <name evidence="2" type="ORF">GALL_223800</name>
</gene>
<reference evidence="2" key="1">
    <citation type="submission" date="2016-10" db="EMBL/GenBank/DDBJ databases">
        <title>Sequence of Gallionella enrichment culture.</title>
        <authorList>
            <person name="Poehlein A."/>
            <person name="Muehling M."/>
            <person name="Daniel R."/>
        </authorList>
    </citation>
    <scope>NUCLEOTIDE SEQUENCE</scope>
</reference>
<feature type="transmembrane region" description="Helical" evidence="1">
    <location>
        <begin position="191"/>
        <end position="209"/>
    </location>
</feature>
<organism evidence="2">
    <name type="scientific">mine drainage metagenome</name>
    <dbReference type="NCBI Taxonomy" id="410659"/>
    <lineage>
        <taxon>unclassified sequences</taxon>
        <taxon>metagenomes</taxon>
        <taxon>ecological metagenomes</taxon>
    </lineage>
</organism>
<name>A0A1J5S5J5_9ZZZZ</name>
<dbReference type="EMBL" id="MLJW01000163">
    <property type="protein sequence ID" value="OIQ95605.1"/>
    <property type="molecule type" value="Genomic_DNA"/>
</dbReference>
<evidence type="ECO:0000313" key="2">
    <source>
        <dbReference type="EMBL" id="OIQ95605.1"/>
    </source>
</evidence>
<feature type="transmembrane region" description="Helical" evidence="1">
    <location>
        <begin position="221"/>
        <end position="242"/>
    </location>
</feature>
<comment type="caution">
    <text evidence="2">The sequence shown here is derived from an EMBL/GenBank/DDBJ whole genome shotgun (WGS) entry which is preliminary data.</text>
</comment>
<feature type="transmembrane region" description="Helical" evidence="1">
    <location>
        <begin position="361"/>
        <end position="380"/>
    </location>
</feature>
<dbReference type="AlphaFoldDB" id="A0A1J5S5J5"/>